<dbReference type="PIRSF" id="PIRSF000498">
    <property type="entry name" value="Riboflavin_syn_A"/>
    <property type="match status" value="1"/>
</dbReference>
<evidence type="ECO:0000256" key="3">
    <source>
        <dbReference type="ARBA" id="ARBA00004887"/>
    </source>
</evidence>
<dbReference type="InterPro" id="IPR023366">
    <property type="entry name" value="ATP_synth_asu-like_sf"/>
</dbReference>
<keyword evidence="6" id="KW-0686">Riboflavin biosynthesis</keyword>
<dbReference type="AlphaFoldDB" id="A0A9X2AFI4"/>
<dbReference type="InterPro" id="IPR001783">
    <property type="entry name" value="Lumazine-bd"/>
</dbReference>
<dbReference type="PANTHER" id="PTHR21098">
    <property type="entry name" value="RIBOFLAVIN SYNTHASE ALPHA CHAIN"/>
    <property type="match status" value="1"/>
</dbReference>
<protein>
    <recommendedName>
        <fullName evidence="5 9">Riboflavin synthase</fullName>
        <ecNumber evidence="4 9">2.5.1.9</ecNumber>
    </recommendedName>
</protein>
<dbReference type="Pfam" id="PF00677">
    <property type="entry name" value="Lum_binding"/>
    <property type="match status" value="2"/>
</dbReference>
<dbReference type="Gene3D" id="2.40.30.20">
    <property type="match status" value="2"/>
</dbReference>
<evidence type="ECO:0000313" key="13">
    <source>
        <dbReference type="Proteomes" id="UP001139263"/>
    </source>
</evidence>
<comment type="pathway">
    <text evidence="3">Cofactor biosynthesis; riboflavin biosynthesis; riboflavin from 2-hydroxy-3-oxobutyl phosphate and 5-amino-6-(D-ribitylamino)uracil: step 2/2.</text>
</comment>
<dbReference type="RefSeq" id="WP_241715335.1">
    <property type="nucleotide sequence ID" value="NZ_JALBUF010000008.1"/>
</dbReference>
<feature type="domain" description="Lumazine-binding" evidence="11">
    <location>
        <begin position="1"/>
        <end position="96"/>
    </location>
</feature>
<dbReference type="GO" id="GO:0004746">
    <property type="term" value="F:riboflavin synthase activity"/>
    <property type="evidence" value="ECO:0007669"/>
    <property type="project" value="UniProtKB-UniRule"/>
</dbReference>
<keyword evidence="7 12" id="KW-0808">Transferase</keyword>
<dbReference type="GO" id="GO:0009231">
    <property type="term" value="P:riboflavin biosynthetic process"/>
    <property type="evidence" value="ECO:0007669"/>
    <property type="project" value="UniProtKB-KW"/>
</dbReference>
<evidence type="ECO:0000256" key="6">
    <source>
        <dbReference type="ARBA" id="ARBA00022619"/>
    </source>
</evidence>
<accession>A0A9X2AFI4</accession>
<evidence type="ECO:0000256" key="8">
    <source>
        <dbReference type="ARBA" id="ARBA00022737"/>
    </source>
</evidence>
<dbReference type="FunFam" id="2.40.30.20:FF:000004">
    <property type="entry name" value="Riboflavin synthase, alpha subunit"/>
    <property type="match status" value="1"/>
</dbReference>
<dbReference type="PANTHER" id="PTHR21098:SF12">
    <property type="entry name" value="RIBOFLAVIN SYNTHASE"/>
    <property type="match status" value="1"/>
</dbReference>
<reference evidence="12" key="1">
    <citation type="submission" date="2022-03" db="EMBL/GenBank/DDBJ databases">
        <title>Draft Genome Sequence of Firmicute Strain S0AB, a Heterotrophic Iron/Sulfur-Oxidizing Extreme Acidophile.</title>
        <authorList>
            <person name="Vergara E."/>
            <person name="Pakostova E."/>
            <person name="Johnson D.B."/>
            <person name="Holmes D.S."/>
        </authorList>
    </citation>
    <scope>NUCLEOTIDE SEQUENCE</scope>
    <source>
        <strain evidence="12">S0AB</strain>
    </source>
</reference>
<dbReference type="InterPro" id="IPR017938">
    <property type="entry name" value="Riboflavin_synthase-like_b-brl"/>
</dbReference>
<organism evidence="12 13">
    <name type="scientific">Sulfoacidibacillus ferrooxidans</name>
    <dbReference type="NCBI Taxonomy" id="2005001"/>
    <lineage>
        <taxon>Bacteria</taxon>
        <taxon>Bacillati</taxon>
        <taxon>Bacillota</taxon>
        <taxon>Bacilli</taxon>
        <taxon>Bacillales</taxon>
        <taxon>Alicyclobacillaceae</taxon>
        <taxon>Sulfoacidibacillus</taxon>
    </lineage>
</organism>
<dbReference type="InterPro" id="IPR026017">
    <property type="entry name" value="Lumazine-bd_dom"/>
</dbReference>
<evidence type="ECO:0000256" key="1">
    <source>
        <dbReference type="ARBA" id="ARBA00000968"/>
    </source>
</evidence>
<feature type="repeat" description="Lumazine-binding" evidence="10">
    <location>
        <begin position="97"/>
        <end position="193"/>
    </location>
</feature>
<keyword evidence="8" id="KW-0677">Repeat</keyword>
<dbReference type="PROSITE" id="PS51177">
    <property type="entry name" value="LUMAZINE_BIND"/>
    <property type="match status" value="2"/>
</dbReference>
<evidence type="ECO:0000256" key="5">
    <source>
        <dbReference type="ARBA" id="ARBA00013950"/>
    </source>
</evidence>
<sequence>MFTGLIEEMGTVIKIERTGRALLLSIAAKKLFAHTKIGDSVSVNGVCLTITKQGNGFMVVDAVPETVKRTALQFLMKGSMVNLERALQLGGRLDGHLVAGHIDDVGQITAVDRDDIAHVITIAANEDLMRYIVEKGSIAVDGVSLTVMTVSSHSFQVSVIPHTATMTTIQHAGPGLKVNLEVDMIGKYVERLLGLSPKNKSNDTHSSGLITEQQLREWGY</sequence>
<evidence type="ECO:0000256" key="7">
    <source>
        <dbReference type="ARBA" id="ARBA00022679"/>
    </source>
</evidence>
<dbReference type="SUPFAM" id="SSF63380">
    <property type="entry name" value="Riboflavin synthase domain-like"/>
    <property type="match status" value="2"/>
</dbReference>
<name>A0A9X2AFI4_9BACL</name>
<dbReference type="NCBIfam" id="TIGR00187">
    <property type="entry name" value="ribE"/>
    <property type="match status" value="1"/>
</dbReference>
<evidence type="ECO:0000256" key="9">
    <source>
        <dbReference type="NCBIfam" id="TIGR00187"/>
    </source>
</evidence>
<comment type="function">
    <text evidence="2">Catalyzes the dismutation of two molecules of 6,7-dimethyl-8-ribityllumazine, resulting in the formation of riboflavin and 5-amino-6-(D-ribitylamino)uracil.</text>
</comment>
<dbReference type="CDD" id="cd00402">
    <property type="entry name" value="Riboflavin_synthase_like"/>
    <property type="match status" value="1"/>
</dbReference>
<evidence type="ECO:0000256" key="10">
    <source>
        <dbReference type="PROSITE-ProRule" id="PRU00524"/>
    </source>
</evidence>
<evidence type="ECO:0000256" key="2">
    <source>
        <dbReference type="ARBA" id="ARBA00002803"/>
    </source>
</evidence>
<comment type="caution">
    <text evidence="12">The sequence shown here is derived from an EMBL/GenBank/DDBJ whole genome shotgun (WGS) entry which is preliminary data.</text>
</comment>
<dbReference type="EC" id="2.5.1.9" evidence="4 9"/>
<feature type="domain" description="Lumazine-binding" evidence="11">
    <location>
        <begin position="97"/>
        <end position="193"/>
    </location>
</feature>
<evidence type="ECO:0000256" key="4">
    <source>
        <dbReference type="ARBA" id="ARBA00012827"/>
    </source>
</evidence>
<gene>
    <name evidence="12" type="primary">ribE</name>
    <name evidence="12" type="ORF">MM817_02386</name>
</gene>
<comment type="catalytic activity">
    <reaction evidence="1">
        <text>2 6,7-dimethyl-8-(1-D-ribityl)lumazine + H(+) = 5-amino-6-(D-ribitylamino)uracil + riboflavin</text>
        <dbReference type="Rhea" id="RHEA:20772"/>
        <dbReference type="ChEBI" id="CHEBI:15378"/>
        <dbReference type="ChEBI" id="CHEBI:15934"/>
        <dbReference type="ChEBI" id="CHEBI:57986"/>
        <dbReference type="ChEBI" id="CHEBI:58201"/>
        <dbReference type="EC" id="2.5.1.9"/>
    </reaction>
</comment>
<evidence type="ECO:0000259" key="11">
    <source>
        <dbReference type="PROSITE" id="PS51177"/>
    </source>
</evidence>
<dbReference type="EMBL" id="JALBUF010000008">
    <property type="protein sequence ID" value="MCI0184091.1"/>
    <property type="molecule type" value="Genomic_DNA"/>
</dbReference>
<keyword evidence="13" id="KW-1185">Reference proteome</keyword>
<dbReference type="Proteomes" id="UP001139263">
    <property type="component" value="Unassembled WGS sequence"/>
</dbReference>
<feature type="repeat" description="Lumazine-binding" evidence="10">
    <location>
        <begin position="1"/>
        <end position="96"/>
    </location>
</feature>
<evidence type="ECO:0000313" key="12">
    <source>
        <dbReference type="EMBL" id="MCI0184091.1"/>
    </source>
</evidence>
<dbReference type="NCBIfam" id="NF006767">
    <property type="entry name" value="PRK09289.1"/>
    <property type="match status" value="1"/>
</dbReference>
<proteinExistence type="predicted"/>